<proteinExistence type="predicted"/>
<evidence type="ECO:0000313" key="1">
    <source>
        <dbReference type="EMBL" id="GBP60583.1"/>
    </source>
</evidence>
<evidence type="ECO:0000313" key="2">
    <source>
        <dbReference type="Proteomes" id="UP000299102"/>
    </source>
</evidence>
<dbReference type="InterPro" id="IPR052709">
    <property type="entry name" value="Transposase-MT_Hybrid"/>
</dbReference>
<organism evidence="1 2">
    <name type="scientific">Eumeta variegata</name>
    <name type="common">Bagworm moth</name>
    <name type="synonym">Eumeta japonica</name>
    <dbReference type="NCBI Taxonomy" id="151549"/>
    <lineage>
        <taxon>Eukaryota</taxon>
        <taxon>Metazoa</taxon>
        <taxon>Ecdysozoa</taxon>
        <taxon>Arthropoda</taxon>
        <taxon>Hexapoda</taxon>
        <taxon>Insecta</taxon>
        <taxon>Pterygota</taxon>
        <taxon>Neoptera</taxon>
        <taxon>Endopterygota</taxon>
        <taxon>Lepidoptera</taxon>
        <taxon>Glossata</taxon>
        <taxon>Ditrysia</taxon>
        <taxon>Tineoidea</taxon>
        <taxon>Psychidae</taxon>
        <taxon>Oiketicinae</taxon>
        <taxon>Eumeta</taxon>
    </lineage>
</organism>
<keyword evidence="2" id="KW-1185">Reference proteome</keyword>
<name>A0A4C1XBJ5_EUMVA</name>
<reference evidence="1 2" key="1">
    <citation type="journal article" date="2019" name="Commun. Biol.">
        <title>The bagworm genome reveals a unique fibroin gene that provides high tensile strength.</title>
        <authorList>
            <person name="Kono N."/>
            <person name="Nakamura H."/>
            <person name="Ohtoshi R."/>
            <person name="Tomita M."/>
            <person name="Numata K."/>
            <person name="Arakawa K."/>
        </authorList>
    </citation>
    <scope>NUCLEOTIDE SEQUENCE [LARGE SCALE GENOMIC DNA]</scope>
</reference>
<dbReference type="PANTHER" id="PTHR46060">
    <property type="entry name" value="MARINER MOS1 TRANSPOSASE-LIKE PROTEIN"/>
    <property type="match status" value="1"/>
</dbReference>
<comment type="caution">
    <text evidence="1">The sequence shown here is derived from an EMBL/GenBank/DDBJ whole genome shotgun (WGS) entry which is preliminary data.</text>
</comment>
<protein>
    <submittedName>
        <fullName evidence="1">Mariner Mos1 transposase</fullName>
    </submittedName>
</protein>
<dbReference type="STRING" id="151549.A0A4C1XBJ5"/>
<dbReference type="Gene3D" id="3.30.420.10">
    <property type="entry name" value="Ribonuclease H-like superfamily/Ribonuclease H"/>
    <property type="match status" value="1"/>
</dbReference>
<dbReference type="AlphaFoldDB" id="A0A4C1XBJ5"/>
<dbReference type="OrthoDB" id="10017160at2759"/>
<gene>
    <name evidence="1" type="ORF">EVAR_50947_1</name>
</gene>
<accession>A0A4C1XBJ5</accession>
<dbReference type="GO" id="GO:0003676">
    <property type="term" value="F:nucleic acid binding"/>
    <property type="evidence" value="ECO:0007669"/>
    <property type="project" value="InterPro"/>
</dbReference>
<sequence>MTEAQKHRLANRCREMMQRFAGGDTNAVHNMVTGDESWIYCYDPETKRQSAQWMFPFEELATEVKRGRSVGKNVVASFFGMTGHYATFPLEGKKILMAKNSYCFGKFSRKRPRSRIFLHHHYTSPHTARQITNYLGTSSIKILAHPPYSPDLVPCDFYLFRKKKPLRKVIYGR</sequence>
<dbReference type="InterPro" id="IPR036397">
    <property type="entry name" value="RNaseH_sf"/>
</dbReference>
<dbReference type="Proteomes" id="UP000299102">
    <property type="component" value="Unassembled WGS sequence"/>
</dbReference>
<dbReference type="EMBL" id="BGZK01000791">
    <property type="protein sequence ID" value="GBP60583.1"/>
    <property type="molecule type" value="Genomic_DNA"/>
</dbReference>
<dbReference type="PANTHER" id="PTHR46060:SF1">
    <property type="entry name" value="MARINER MOS1 TRANSPOSASE-LIKE PROTEIN"/>
    <property type="match status" value="1"/>
</dbReference>